<feature type="region of interest" description="Disordered" evidence="1">
    <location>
        <begin position="77"/>
        <end position="150"/>
    </location>
</feature>
<feature type="compositionally biased region" description="Basic and acidic residues" evidence="1">
    <location>
        <begin position="92"/>
        <end position="124"/>
    </location>
</feature>
<feature type="compositionally biased region" description="Gly residues" evidence="1">
    <location>
        <begin position="326"/>
        <end position="340"/>
    </location>
</feature>
<feature type="compositionally biased region" description="Polar residues" evidence="1">
    <location>
        <begin position="211"/>
        <end position="222"/>
    </location>
</feature>
<protein>
    <submittedName>
        <fullName evidence="3">Helix-turn-helix domain-containing protein</fullName>
    </submittedName>
</protein>
<dbReference type="AlphaFoldDB" id="A0A6N8JJ81"/>
<dbReference type="EMBL" id="WSRR01000001">
    <property type="protein sequence ID" value="MVX59918.1"/>
    <property type="molecule type" value="Genomic_DNA"/>
</dbReference>
<feature type="transmembrane region" description="Helical" evidence="2">
    <location>
        <begin position="167"/>
        <end position="188"/>
    </location>
</feature>
<keyword evidence="2" id="KW-1133">Transmembrane helix</keyword>
<keyword evidence="4" id="KW-1185">Reference proteome</keyword>
<reference evidence="3 4" key="1">
    <citation type="submission" date="2019-12" db="EMBL/GenBank/DDBJ databases">
        <title>Microbes associate with the intestines of laboratory mice.</title>
        <authorList>
            <person name="Navarre W."/>
            <person name="Wong E."/>
        </authorList>
    </citation>
    <scope>NUCLEOTIDE SEQUENCE [LARGE SCALE GENOMIC DNA]</scope>
    <source>
        <strain evidence="3 4">NM66_B29</strain>
    </source>
</reference>
<dbReference type="OrthoDB" id="9797543at2"/>
<evidence type="ECO:0000313" key="4">
    <source>
        <dbReference type="Proteomes" id="UP000463388"/>
    </source>
</evidence>
<sequence>MARQSSFGDTLRMARERKGLDLATAARKLRIRPDILRAIEDGDFARMPPRGYTSNMVGAYARLVGVNPTEATRAYRDEAYQFETGRRPMGARSERGRGERVGDYPEPRRSPGRASRDRYDDGHGRPQRPSRSADRGRRSGPAPQPQYTNLVQGRQAPGFTANFGSMLPLLVVGAIILILLIVVLSFAFGNKSAPAEDTPSIPISGMPNPAGTDTGSDANNPTPDAPAVQPVAPTSAKFTYKIADGKKVYIEVIVDGKTKEADTVTGPKENSYDVTGTLKFVVSGDPSSVDLTVDGEKVEPTETKGGVYSYTVDFATVLEDWRRENGVGGGTSGDAAGGEPAGQNADGASDGAADGSSPGSSQGSGSGDSGGSDEGSSSGSGN</sequence>
<dbReference type="Gene3D" id="1.10.260.40">
    <property type="entry name" value="lambda repressor-like DNA-binding domains"/>
    <property type="match status" value="1"/>
</dbReference>
<feature type="compositionally biased region" description="Low complexity" evidence="1">
    <location>
        <begin position="341"/>
        <end position="361"/>
    </location>
</feature>
<feature type="region of interest" description="Disordered" evidence="1">
    <location>
        <begin position="323"/>
        <end position="382"/>
    </location>
</feature>
<keyword evidence="2" id="KW-0812">Transmembrane</keyword>
<dbReference type="InterPro" id="IPR010982">
    <property type="entry name" value="Lambda_DNA-bd_dom_sf"/>
</dbReference>
<dbReference type="PANTHER" id="PTHR34475:SF1">
    <property type="entry name" value="CYTOSKELETON PROTEIN RODZ"/>
    <property type="match status" value="1"/>
</dbReference>
<evidence type="ECO:0000256" key="1">
    <source>
        <dbReference type="SAM" id="MobiDB-lite"/>
    </source>
</evidence>
<proteinExistence type="predicted"/>
<dbReference type="PANTHER" id="PTHR34475">
    <property type="match status" value="1"/>
</dbReference>
<dbReference type="GO" id="GO:0003677">
    <property type="term" value="F:DNA binding"/>
    <property type="evidence" value="ECO:0007669"/>
    <property type="project" value="InterPro"/>
</dbReference>
<dbReference type="Proteomes" id="UP000463388">
    <property type="component" value="Unassembled WGS sequence"/>
</dbReference>
<organism evidence="3 4">
    <name type="scientific">Adlercreutzia mucosicola</name>
    <dbReference type="NCBI Taxonomy" id="580026"/>
    <lineage>
        <taxon>Bacteria</taxon>
        <taxon>Bacillati</taxon>
        <taxon>Actinomycetota</taxon>
        <taxon>Coriobacteriia</taxon>
        <taxon>Eggerthellales</taxon>
        <taxon>Eggerthellaceae</taxon>
        <taxon>Adlercreutzia</taxon>
    </lineage>
</organism>
<dbReference type="RefSeq" id="WP_160344155.1">
    <property type="nucleotide sequence ID" value="NZ_WSRR01000001.1"/>
</dbReference>
<keyword evidence="2" id="KW-0472">Membrane</keyword>
<accession>A0A6N8JJ81</accession>
<gene>
    <name evidence="3" type="ORF">GKZ27_00295</name>
</gene>
<comment type="caution">
    <text evidence="3">The sequence shown here is derived from an EMBL/GenBank/DDBJ whole genome shotgun (WGS) entry which is preliminary data.</text>
</comment>
<name>A0A6N8JJ81_9ACTN</name>
<evidence type="ECO:0000256" key="2">
    <source>
        <dbReference type="SAM" id="Phobius"/>
    </source>
</evidence>
<evidence type="ECO:0000313" key="3">
    <source>
        <dbReference type="EMBL" id="MVX59918.1"/>
    </source>
</evidence>
<feature type="region of interest" description="Disordered" evidence="1">
    <location>
        <begin position="194"/>
        <end position="230"/>
    </location>
</feature>
<dbReference type="Pfam" id="PF13413">
    <property type="entry name" value="HTH_25"/>
    <property type="match status" value="1"/>
</dbReference>
<dbReference type="InterPro" id="IPR050400">
    <property type="entry name" value="Bact_Cytoskel_RodZ"/>
</dbReference>
<feature type="compositionally biased region" description="Gly residues" evidence="1">
    <location>
        <begin position="362"/>
        <end position="382"/>
    </location>
</feature>